<comment type="cofactor">
    <cofactor evidence="1">
        <name>thiamine diphosphate</name>
        <dbReference type="ChEBI" id="CHEBI:58937"/>
    </cofactor>
</comment>
<dbReference type="InterPro" id="IPR029061">
    <property type="entry name" value="THDP-binding"/>
</dbReference>
<dbReference type="InterPro" id="IPR005475">
    <property type="entry name" value="Transketolase-like_Pyr-bd"/>
</dbReference>
<dbReference type="SUPFAM" id="SSF52922">
    <property type="entry name" value="TK C-terminal domain-like"/>
    <property type="match status" value="1"/>
</dbReference>
<accession>A0A1G2ASD5</accession>
<evidence type="ECO:0000313" key="7">
    <source>
        <dbReference type="Proteomes" id="UP000177165"/>
    </source>
</evidence>
<protein>
    <submittedName>
        <fullName evidence="6">Transketolase</fullName>
    </submittedName>
</protein>
<dbReference type="Gene3D" id="3.40.50.920">
    <property type="match status" value="1"/>
</dbReference>
<dbReference type="InterPro" id="IPR051157">
    <property type="entry name" value="PDH/Transketolase"/>
</dbReference>
<evidence type="ECO:0000256" key="4">
    <source>
        <dbReference type="ARBA" id="ARBA00023052"/>
    </source>
</evidence>
<organism evidence="6 7">
    <name type="scientific">Candidatus Kerfeldbacteria bacterium RIFCSPHIGHO2_02_FULL_42_14</name>
    <dbReference type="NCBI Taxonomy" id="1798540"/>
    <lineage>
        <taxon>Bacteria</taxon>
        <taxon>Candidatus Kerfeldiibacteriota</taxon>
    </lineage>
</organism>
<evidence type="ECO:0000256" key="3">
    <source>
        <dbReference type="ARBA" id="ARBA00022679"/>
    </source>
</evidence>
<reference evidence="6 7" key="1">
    <citation type="journal article" date="2016" name="Nat. Commun.">
        <title>Thousands of microbial genomes shed light on interconnected biogeochemical processes in an aquifer system.</title>
        <authorList>
            <person name="Anantharaman K."/>
            <person name="Brown C.T."/>
            <person name="Hug L.A."/>
            <person name="Sharon I."/>
            <person name="Castelle C.J."/>
            <person name="Probst A.J."/>
            <person name="Thomas B.C."/>
            <person name="Singh A."/>
            <person name="Wilkins M.J."/>
            <person name="Karaoz U."/>
            <person name="Brodie E.L."/>
            <person name="Williams K.H."/>
            <person name="Hubbard S.S."/>
            <person name="Banfield J.F."/>
        </authorList>
    </citation>
    <scope>NUCLEOTIDE SEQUENCE [LARGE SCALE GENOMIC DNA]</scope>
</reference>
<dbReference type="STRING" id="1798540.A3B74_00220"/>
<proteinExistence type="inferred from homology"/>
<evidence type="ECO:0000256" key="2">
    <source>
        <dbReference type="ARBA" id="ARBA00007131"/>
    </source>
</evidence>
<dbReference type="PANTHER" id="PTHR43825">
    <property type="entry name" value="PYRUVATE DEHYDROGENASE E1 COMPONENT"/>
    <property type="match status" value="1"/>
</dbReference>
<feature type="domain" description="Transketolase-like pyrimidine-binding" evidence="5">
    <location>
        <begin position="4"/>
        <end position="169"/>
    </location>
</feature>
<gene>
    <name evidence="6" type="ORF">A3B74_00220</name>
</gene>
<dbReference type="AlphaFoldDB" id="A0A1G2ASD5"/>
<dbReference type="InterPro" id="IPR009014">
    <property type="entry name" value="Transketo_C/PFOR_II"/>
</dbReference>
<name>A0A1G2ASD5_9BACT</name>
<dbReference type="Pfam" id="PF02780">
    <property type="entry name" value="Transketolase_C"/>
    <property type="match status" value="1"/>
</dbReference>
<comment type="similarity">
    <text evidence="2">Belongs to the transketolase family.</text>
</comment>
<dbReference type="FunFam" id="3.40.50.970:FF:000129">
    <property type="entry name" value="Transketolase"/>
    <property type="match status" value="1"/>
</dbReference>
<dbReference type="Pfam" id="PF02779">
    <property type="entry name" value="Transket_pyr"/>
    <property type="match status" value="1"/>
</dbReference>
<keyword evidence="3" id="KW-0808">Transferase</keyword>
<dbReference type="EMBL" id="MHKB01000009">
    <property type="protein sequence ID" value="OGY79439.1"/>
    <property type="molecule type" value="Genomic_DNA"/>
</dbReference>
<keyword evidence="4" id="KW-0786">Thiamine pyrophosphate</keyword>
<dbReference type="Gene3D" id="3.40.50.970">
    <property type="match status" value="1"/>
</dbReference>
<sequence>MTLAPTRDGYGQGLVEVGKQNPNVVVLCCDLTESTRSNLFAEKFPDRFIEVGVAEQNMAGIAAGLALHGKVPFMSSYAVFSPGRNWDQCRVSICYNSANVKIAGAHAGISVGPDGATHQALEDLAITRVLPGMTVVVPCDAIEAQKATVAAAKMRGPVYLRFAREKTPVFTTAKTPFRIGRVALLTAGVDVSIIACGSLVYQSLLAAKELAKQKMSAQVINCHTLKPLDGNNLLRFVKATGAIVTVEEHQIHGGLRGAIAEYFSAVYPVPIRSVGMPDRFGESGEPEELLEKYGMTVERIVEESLRAIRMKSLKHKRNDTFARSSRKKRSAE</sequence>
<dbReference type="PANTHER" id="PTHR43825:SF1">
    <property type="entry name" value="TRANSKETOLASE-LIKE PYRIMIDINE-BINDING DOMAIN-CONTAINING PROTEIN"/>
    <property type="match status" value="1"/>
</dbReference>
<dbReference type="Proteomes" id="UP000177165">
    <property type="component" value="Unassembled WGS sequence"/>
</dbReference>
<dbReference type="CDD" id="cd07033">
    <property type="entry name" value="TPP_PYR_DXS_TK_like"/>
    <property type="match status" value="1"/>
</dbReference>
<evidence type="ECO:0000313" key="6">
    <source>
        <dbReference type="EMBL" id="OGY79439.1"/>
    </source>
</evidence>
<dbReference type="GO" id="GO:0016740">
    <property type="term" value="F:transferase activity"/>
    <property type="evidence" value="ECO:0007669"/>
    <property type="project" value="UniProtKB-KW"/>
</dbReference>
<evidence type="ECO:0000256" key="1">
    <source>
        <dbReference type="ARBA" id="ARBA00001964"/>
    </source>
</evidence>
<dbReference type="SUPFAM" id="SSF52518">
    <property type="entry name" value="Thiamin diphosphate-binding fold (THDP-binding)"/>
    <property type="match status" value="1"/>
</dbReference>
<dbReference type="InterPro" id="IPR033248">
    <property type="entry name" value="Transketolase_C"/>
</dbReference>
<dbReference type="InterPro" id="IPR020826">
    <property type="entry name" value="Transketolase_BS"/>
</dbReference>
<comment type="caution">
    <text evidence="6">The sequence shown here is derived from an EMBL/GenBank/DDBJ whole genome shotgun (WGS) entry which is preliminary data.</text>
</comment>
<evidence type="ECO:0000259" key="5">
    <source>
        <dbReference type="SMART" id="SM00861"/>
    </source>
</evidence>
<dbReference type="SMART" id="SM00861">
    <property type="entry name" value="Transket_pyr"/>
    <property type="match status" value="1"/>
</dbReference>
<dbReference type="PROSITE" id="PS00802">
    <property type="entry name" value="TRANSKETOLASE_2"/>
    <property type="match status" value="1"/>
</dbReference>